<evidence type="ECO:0000256" key="4">
    <source>
        <dbReference type="ARBA" id="ARBA00022989"/>
    </source>
</evidence>
<protein>
    <submittedName>
        <fullName evidence="8">Ribonuclease BN</fullName>
    </submittedName>
</protein>
<evidence type="ECO:0000256" key="7">
    <source>
        <dbReference type="SAM" id="Phobius"/>
    </source>
</evidence>
<sequence length="417" mass="44469">MSRTSQDSSGGTGRSGGSAGPSSSPEGGTQVPSSQKAATAPDPDDERKPDSPDDIPKPGWKYTARKAFREFQRDQVTDIAAALTYWGVLAIAPTLLALVSILSLFVDGQGAVVQVVTFARDAGAPDEALGPIETLLTNLSTQQGASLALVVGLLTALWSASGYVNAFSRAMNRIYEVDEGRPFYKLRPIMLGVTFVMLVIVAIIIAALVLSGPVAEGIGSAIGLGSVAITTWNIAKWPVIVALVALVIAILYYATPNVQQPKFRWVSVGSVVAILVWALATTGLAIYLVTIGGSSYNETYGALAGFILFLLWLWLTNNALLFGAEVDAELERSRELVAGIEAEETIQLPPRDTKASDKKQKQHEKDIEKGRELRLSAGHSDGEHHSGDHDAERAARRERGGAEAAEPALSRRDVHRS</sequence>
<dbReference type="Pfam" id="PF03631">
    <property type="entry name" value="Virul_fac_BrkB"/>
    <property type="match status" value="1"/>
</dbReference>
<evidence type="ECO:0000256" key="2">
    <source>
        <dbReference type="ARBA" id="ARBA00022475"/>
    </source>
</evidence>
<comment type="subcellular location">
    <subcellularLocation>
        <location evidence="1">Cell membrane</location>
        <topology evidence="1">Multi-pass membrane protein</topology>
    </subcellularLocation>
</comment>
<accession>A0A021VVF9</accession>
<dbReference type="InterPro" id="IPR017039">
    <property type="entry name" value="Virul_fac_BrkB"/>
</dbReference>
<comment type="caution">
    <text evidence="8">The sequence shown here is derived from an EMBL/GenBank/DDBJ whole genome shotgun (WGS) entry which is preliminary data.</text>
</comment>
<dbReference type="PANTHER" id="PTHR30213">
    <property type="entry name" value="INNER MEMBRANE PROTEIN YHJD"/>
    <property type="match status" value="1"/>
</dbReference>
<feature type="transmembrane region" description="Helical" evidence="7">
    <location>
        <begin position="189"/>
        <end position="214"/>
    </location>
</feature>
<feature type="transmembrane region" description="Helical" evidence="7">
    <location>
        <begin position="234"/>
        <end position="253"/>
    </location>
</feature>
<keyword evidence="5 7" id="KW-0472">Membrane</keyword>
<keyword evidence="2" id="KW-1003">Cell membrane</keyword>
<dbReference type="EMBL" id="AXCW01000004">
    <property type="protein sequence ID" value="EYR65103.1"/>
    <property type="molecule type" value="Genomic_DNA"/>
</dbReference>
<feature type="transmembrane region" description="Helical" evidence="7">
    <location>
        <begin position="300"/>
        <end position="324"/>
    </location>
</feature>
<keyword evidence="3 7" id="KW-0812">Transmembrane</keyword>
<evidence type="ECO:0000256" key="5">
    <source>
        <dbReference type="ARBA" id="ARBA00023136"/>
    </source>
</evidence>
<organism evidence="8 9">
    <name type="scientific">Actinotalea ferrariae CF5-4</name>
    <dbReference type="NCBI Taxonomy" id="948458"/>
    <lineage>
        <taxon>Bacteria</taxon>
        <taxon>Bacillati</taxon>
        <taxon>Actinomycetota</taxon>
        <taxon>Actinomycetes</taxon>
        <taxon>Micrococcales</taxon>
        <taxon>Cellulomonadaceae</taxon>
        <taxon>Actinotalea</taxon>
    </lineage>
</organism>
<evidence type="ECO:0000313" key="9">
    <source>
        <dbReference type="Proteomes" id="UP000019753"/>
    </source>
</evidence>
<dbReference type="Proteomes" id="UP000019753">
    <property type="component" value="Unassembled WGS sequence"/>
</dbReference>
<evidence type="ECO:0000313" key="8">
    <source>
        <dbReference type="EMBL" id="EYR65103.1"/>
    </source>
</evidence>
<evidence type="ECO:0000256" key="6">
    <source>
        <dbReference type="SAM" id="MobiDB-lite"/>
    </source>
</evidence>
<dbReference type="NCBIfam" id="TIGR00765">
    <property type="entry name" value="yihY_not_rbn"/>
    <property type="match status" value="1"/>
</dbReference>
<name>A0A021VVF9_9CELL</name>
<evidence type="ECO:0000256" key="1">
    <source>
        <dbReference type="ARBA" id="ARBA00004651"/>
    </source>
</evidence>
<dbReference type="RefSeq" id="WP_081802201.1">
    <property type="nucleotide sequence ID" value="NZ_AXCW01000004.1"/>
</dbReference>
<feature type="transmembrane region" description="Helical" evidence="7">
    <location>
        <begin position="79"/>
        <end position="106"/>
    </location>
</feature>
<reference evidence="8 9" key="1">
    <citation type="submission" date="2014-01" db="EMBL/GenBank/DDBJ databases">
        <title>Actinotalea ferrariae CF5-4.</title>
        <authorList>
            <person name="Chen F."/>
            <person name="Li Y."/>
            <person name="Wang G."/>
        </authorList>
    </citation>
    <scope>NUCLEOTIDE SEQUENCE [LARGE SCALE GENOMIC DNA]</scope>
    <source>
        <strain evidence="8 9">CF5-4</strain>
    </source>
</reference>
<feature type="region of interest" description="Disordered" evidence="6">
    <location>
        <begin position="347"/>
        <end position="417"/>
    </location>
</feature>
<dbReference type="AlphaFoldDB" id="A0A021VVF9"/>
<dbReference type="PANTHER" id="PTHR30213:SF0">
    <property type="entry name" value="UPF0761 MEMBRANE PROTEIN YIHY"/>
    <property type="match status" value="1"/>
</dbReference>
<gene>
    <name evidence="8" type="ORF">N866_13015</name>
</gene>
<feature type="region of interest" description="Disordered" evidence="6">
    <location>
        <begin position="1"/>
        <end position="59"/>
    </location>
</feature>
<dbReference type="GO" id="GO:0005886">
    <property type="term" value="C:plasma membrane"/>
    <property type="evidence" value="ECO:0007669"/>
    <property type="project" value="UniProtKB-SubCell"/>
</dbReference>
<feature type="compositionally biased region" description="Gly residues" evidence="6">
    <location>
        <begin position="10"/>
        <end position="19"/>
    </location>
</feature>
<keyword evidence="9" id="KW-1185">Reference proteome</keyword>
<evidence type="ECO:0000256" key="3">
    <source>
        <dbReference type="ARBA" id="ARBA00022692"/>
    </source>
</evidence>
<feature type="compositionally biased region" description="Basic and acidic residues" evidence="6">
    <location>
        <begin position="45"/>
        <end position="56"/>
    </location>
</feature>
<dbReference type="OrthoDB" id="9781030at2"/>
<keyword evidence="4 7" id="KW-1133">Transmembrane helix</keyword>
<feature type="compositionally biased region" description="Basic and acidic residues" evidence="6">
    <location>
        <begin position="351"/>
        <end position="401"/>
    </location>
</feature>
<proteinExistence type="predicted"/>
<feature type="transmembrane region" description="Helical" evidence="7">
    <location>
        <begin position="145"/>
        <end position="168"/>
    </location>
</feature>
<feature type="transmembrane region" description="Helical" evidence="7">
    <location>
        <begin position="265"/>
        <end position="288"/>
    </location>
</feature>